<dbReference type="InParanoid" id="E9HFP2"/>
<dbReference type="PhylomeDB" id="E9HFP2"/>
<keyword evidence="2" id="KW-1185">Reference proteome</keyword>
<dbReference type="HOGENOM" id="CLU_179535_0_0_1"/>
<organism evidence="1 2">
    <name type="scientific">Daphnia pulex</name>
    <name type="common">Water flea</name>
    <dbReference type="NCBI Taxonomy" id="6669"/>
    <lineage>
        <taxon>Eukaryota</taxon>
        <taxon>Metazoa</taxon>
        <taxon>Ecdysozoa</taxon>
        <taxon>Arthropoda</taxon>
        <taxon>Crustacea</taxon>
        <taxon>Branchiopoda</taxon>
        <taxon>Diplostraca</taxon>
        <taxon>Cladocera</taxon>
        <taxon>Anomopoda</taxon>
        <taxon>Daphniidae</taxon>
        <taxon>Daphnia</taxon>
    </lineage>
</organism>
<dbReference type="AlphaFoldDB" id="E9HFP2"/>
<accession>E9HFP2</accession>
<proteinExistence type="predicted"/>
<evidence type="ECO:0000313" key="1">
    <source>
        <dbReference type="EMBL" id="EFX69468.1"/>
    </source>
</evidence>
<gene>
    <name evidence="1" type="ORF">DAPPUDRAFT_329103</name>
</gene>
<name>E9HFP2_DAPPU</name>
<sequence>MKIAILYLKNNGVYRTIEKADFVKIVIGPSELCDKRKGYTWSKSESLESEFRKESLRKPGFEDLVKRILEEASAPQDEAAADVLPGLDPRFQMIRDFIAEQA</sequence>
<dbReference type="EMBL" id="GL732636">
    <property type="protein sequence ID" value="EFX69468.1"/>
    <property type="molecule type" value="Genomic_DNA"/>
</dbReference>
<dbReference type="Proteomes" id="UP000000305">
    <property type="component" value="Unassembled WGS sequence"/>
</dbReference>
<protein>
    <submittedName>
        <fullName evidence="1">Uncharacterized protein</fullName>
    </submittedName>
</protein>
<dbReference type="KEGG" id="dpx:DAPPUDRAFT_329103"/>
<evidence type="ECO:0000313" key="2">
    <source>
        <dbReference type="Proteomes" id="UP000000305"/>
    </source>
</evidence>
<reference evidence="1 2" key="1">
    <citation type="journal article" date="2011" name="Science">
        <title>The ecoresponsive genome of Daphnia pulex.</title>
        <authorList>
            <person name="Colbourne J.K."/>
            <person name="Pfrender M.E."/>
            <person name="Gilbert D."/>
            <person name="Thomas W.K."/>
            <person name="Tucker A."/>
            <person name="Oakley T.H."/>
            <person name="Tokishita S."/>
            <person name="Aerts A."/>
            <person name="Arnold G.J."/>
            <person name="Basu M.K."/>
            <person name="Bauer D.J."/>
            <person name="Caceres C.E."/>
            <person name="Carmel L."/>
            <person name="Casola C."/>
            <person name="Choi J.H."/>
            <person name="Detter J.C."/>
            <person name="Dong Q."/>
            <person name="Dusheyko S."/>
            <person name="Eads B.D."/>
            <person name="Frohlich T."/>
            <person name="Geiler-Samerotte K.A."/>
            <person name="Gerlach D."/>
            <person name="Hatcher P."/>
            <person name="Jogdeo S."/>
            <person name="Krijgsveld J."/>
            <person name="Kriventseva E.V."/>
            <person name="Kultz D."/>
            <person name="Laforsch C."/>
            <person name="Lindquist E."/>
            <person name="Lopez J."/>
            <person name="Manak J.R."/>
            <person name="Muller J."/>
            <person name="Pangilinan J."/>
            <person name="Patwardhan R.P."/>
            <person name="Pitluck S."/>
            <person name="Pritham E.J."/>
            <person name="Rechtsteiner A."/>
            <person name="Rho M."/>
            <person name="Rogozin I.B."/>
            <person name="Sakarya O."/>
            <person name="Salamov A."/>
            <person name="Schaack S."/>
            <person name="Shapiro H."/>
            <person name="Shiga Y."/>
            <person name="Skalitzky C."/>
            <person name="Smith Z."/>
            <person name="Souvorov A."/>
            <person name="Sung W."/>
            <person name="Tang Z."/>
            <person name="Tsuchiya D."/>
            <person name="Tu H."/>
            <person name="Vos H."/>
            <person name="Wang M."/>
            <person name="Wolf Y.I."/>
            <person name="Yamagata H."/>
            <person name="Yamada T."/>
            <person name="Ye Y."/>
            <person name="Shaw J.R."/>
            <person name="Andrews J."/>
            <person name="Crease T.J."/>
            <person name="Tang H."/>
            <person name="Lucas S.M."/>
            <person name="Robertson H.M."/>
            <person name="Bork P."/>
            <person name="Koonin E.V."/>
            <person name="Zdobnov E.M."/>
            <person name="Grigoriev I.V."/>
            <person name="Lynch M."/>
            <person name="Boore J.L."/>
        </authorList>
    </citation>
    <scope>NUCLEOTIDE SEQUENCE [LARGE SCALE GENOMIC DNA]</scope>
</reference>